<dbReference type="InterPro" id="IPR032675">
    <property type="entry name" value="LRR_dom_sf"/>
</dbReference>
<organism evidence="1 2">
    <name type="scientific">Solanum tuberosum</name>
    <name type="common">Potato</name>
    <dbReference type="NCBI Taxonomy" id="4113"/>
    <lineage>
        <taxon>Eukaryota</taxon>
        <taxon>Viridiplantae</taxon>
        <taxon>Streptophyta</taxon>
        <taxon>Embryophyta</taxon>
        <taxon>Tracheophyta</taxon>
        <taxon>Spermatophyta</taxon>
        <taxon>Magnoliopsida</taxon>
        <taxon>eudicotyledons</taxon>
        <taxon>Gunneridae</taxon>
        <taxon>Pentapetalae</taxon>
        <taxon>asterids</taxon>
        <taxon>lamiids</taxon>
        <taxon>Solanales</taxon>
        <taxon>Solanaceae</taxon>
        <taxon>Solanoideae</taxon>
        <taxon>Solaneae</taxon>
        <taxon>Solanum</taxon>
    </lineage>
</organism>
<dbReference type="EMBL" id="JAIVGD010000003">
    <property type="protein sequence ID" value="KAH0777811.1"/>
    <property type="molecule type" value="Genomic_DNA"/>
</dbReference>
<evidence type="ECO:0000313" key="2">
    <source>
        <dbReference type="Proteomes" id="UP000826656"/>
    </source>
</evidence>
<evidence type="ECO:0000313" key="1">
    <source>
        <dbReference type="EMBL" id="KAH0777811.1"/>
    </source>
</evidence>
<dbReference type="Proteomes" id="UP000826656">
    <property type="component" value="Unassembled WGS sequence"/>
</dbReference>
<dbReference type="Gene3D" id="3.80.10.10">
    <property type="entry name" value="Ribonuclease Inhibitor"/>
    <property type="match status" value="1"/>
</dbReference>
<accession>A0ABQ7WC38</accession>
<proteinExistence type="predicted"/>
<reference evidence="1 2" key="1">
    <citation type="journal article" date="2021" name="bioRxiv">
        <title>Chromosome-scale and haplotype-resolved genome assembly of a tetraploid potato cultivar.</title>
        <authorList>
            <person name="Sun H."/>
            <person name="Jiao W.-B."/>
            <person name="Krause K."/>
            <person name="Campoy J.A."/>
            <person name="Goel M."/>
            <person name="Folz-Donahue K."/>
            <person name="Kukat C."/>
            <person name="Huettel B."/>
            <person name="Schneeberger K."/>
        </authorList>
    </citation>
    <scope>NUCLEOTIDE SEQUENCE [LARGE SCALE GENOMIC DNA]</scope>
    <source>
        <strain evidence="1">SolTubOtavaFocal</strain>
        <tissue evidence="1">Leaves</tissue>
    </source>
</reference>
<comment type="caution">
    <text evidence="1">The sequence shown here is derived from an EMBL/GenBank/DDBJ whole genome shotgun (WGS) entry which is preliminary data.</text>
</comment>
<gene>
    <name evidence="1" type="ORF">KY290_009222</name>
</gene>
<keyword evidence="2" id="KW-1185">Reference proteome</keyword>
<evidence type="ECO:0008006" key="3">
    <source>
        <dbReference type="Google" id="ProtNLM"/>
    </source>
</evidence>
<sequence length="214" mass="23511">MVSLIKLDNQTFKNKLVKIAARLNVEEIPSGLIDPGCDISEDEGDHVESDEVVDPPARNASTKLYMIFVNNVEFRESLQTYCIHKGVNLKQKLNEKERIRAKFKKGCPWHILGSIDGPIVVVRTSKNTIPGIEEITYIRPAGIAVGITNRVGLAKLSIQGNNLLCGVTDVGLKSIGRGCPTLTELSSWNVSSLCDEGLSEIAHDCHLSEKLDLF</sequence>
<name>A0ABQ7WC38_SOLTU</name>
<protein>
    <recommendedName>
        <fullName evidence="3">Transposase MuDR plant domain-containing protein</fullName>
    </recommendedName>
</protein>